<dbReference type="NCBIfam" id="TIGR01646">
    <property type="entry name" value="vgr_GE"/>
    <property type="match status" value="1"/>
</dbReference>
<reference evidence="1 2" key="1">
    <citation type="journal article" date="2015" name="Stand. Genomic Sci.">
        <title>Genomic information of the arsenic-resistant bacterium Lysobacter arseniciresistens type strain ZS79(T) and comparison of Lysobacter draft genomes.</title>
        <authorList>
            <person name="Liu L."/>
            <person name="Zhang S."/>
            <person name="Luo M."/>
            <person name="Wang G."/>
        </authorList>
    </citation>
    <scope>NUCLEOTIDE SEQUENCE [LARGE SCALE GENOMIC DNA]</scope>
    <source>
        <strain evidence="1 2">ZS79</strain>
    </source>
</reference>
<dbReference type="Gene3D" id="3.55.50.10">
    <property type="entry name" value="Baseplate protein-like domains"/>
    <property type="match status" value="1"/>
</dbReference>
<dbReference type="Pfam" id="PF05954">
    <property type="entry name" value="Phage_GPD"/>
    <property type="match status" value="1"/>
</dbReference>
<dbReference type="InterPro" id="IPR006533">
    <property type="entry name" value="T6SS_Vgr_RhsGE"/>
</dbReference>
<proteinExistence type="predicted"/>
<keyword evidence="2" id="KW-1185">Reference proteome</keyword>
<dbReference type="STRING" id="913325.N799_07645"/>
<gene>
    <name evidence="1" type="ORF">N799_07645</name>
</gene>
<name>A0A0A0EX16_9GAMM</name>
<dbReference type="AlphaFoldDB" id="A0A0A0EX16"/>
<accession>A0A0A0EX16</accession>
<dbReference type="Gene3D" id="2.30.110.50">
    <property type="match status" value="1"/>
</dbReference>
<evidence type="ECO:0000313" key="1">
    <source>
        <dbReference type="EMBL" id="KGM55059.1"/>
    </source>
</evidence>
<dbReference type="eggNOG" id="COG3501">
    <property type="taxonomic scope" value="Bacteria"/>
</dbReference>
<organism evidence="1 2">
    <name type="scientific">Lysobacter arseniciresistens ZS79</name>
    <dbReference type="NCBI Taxonomy" id="913325"/>
    <lineage>
        <taxon>Bacteria</taxon>
        <taxon>Pseudomonadati</taxon>
        <taxon>Pseudomonadota</taxon>
        <taxon>Gammaproteobacteria</taxon>
        <taxon>Lysobacterales</taxon>
        <taxon>Lysobacteraceae</taxon>
        <taxon>Novilysobacter</taxon>
    </lineage>
</organism>
<dbReference type="Gene3D" id="4.10.220.110">
    <property type="match status" value="1"/>
</dbReference>
<feature type="non-terminal residue" evidence="1">
    <location>
        <position position="357"/>
    </location>
</feature>
<evidence type="ECO:0000313" key="2">
    <source>
        <dbReference type="Proteomes" id="UP000029989"/>
    </source>
</evidence>
<protein>
    <recommendedName>
        <fullName evidence="3">Type IV secretion protein Rhs</fullName>
    </recommendedName>
</protein>
<evidence type="ECO:0008006" key="3">
    <source>
        <dbReference type="Google" id="ProtNLM"/>
    </source>
</evidence>
<dbReference type="SUPFAM" id="SSF69279">
    <property type="entry name" value="Phage tail proteins"/>
    <property type="match status" value="2"/>
</dbReference>
<dbReference type="EMBL" id="AVPT01000021">
    <property type="protein sequence ID" value="KGM55059.1"/>
    <property type="molecule type" value="Genomic_DNA"/>
</dbReference>
<comment type="caution">
    <text evidence="1">The sequence shown here is derived from an EMBL/GenBank/DDBJ whole genome shotgun (WGS) entry which is preliminary data.</text>
</comment>
<sequence length="357" mass="39411">MLLELQTAASFSELRPFHGHVTAFERIGSNGGLARYRLVVEPWLALLRRRVDSYVFQDMTVVEIVESVFADYAATGRMVPAWRWELADRAVYRKRSLVTQYEESDLAFIERLLADEGLFYWVEHEGAPGDDSLGAHTVVIADHNDAFADLGAVRFHRSDVTERDDGIRHWSAAHRWQTGRLKRASWDYRRLDTRDAELDGDAHGAVVAEDSDIAGPYAWPDRATGERHLERQLEALQVSRASIEGGGSWRRLGAGGCFALTRHPGVDADGASGNRFACLQLRHRARNNLGADVLAQVEQQLGRAGLPSLALPAALGHEAAASVAADAAEVDFYQNSFTALPAATPFRARTTDGHGLR</sequence>
<dbReference type="Proteomes" id="UP000029989">
    <property type="component" value="Unassembled WGS sequence"/>
</dbReference>